<dbReference type="STRING" id="90262.A0A1X2I220"/>
<feature type="compositionally biased region" description="Acidic residues" evidence="4">
    <location>
        <begin position="45"/>
        <end position="63"/>
    </location>
</feature>
<feature type="region of interest" description="Disordered" evidence="4">
    <location>
        <begin position="759"/>
        <end position="783"/>
    </location>
</feature>
<comment type="caution">
    <text evidence="6">The sequence shown here is derived from an EMBL/GenBank/DDBJ whole genome shotgun (WGS) entry which is preliminary data.</text>
</comment>
<feature type="region of interest" description="Disordered" evidence="4">
    <location>
        <begin position="807"/>
        <end position="905"/>
    </location>
</feature>
<dbReference type="InterPro" id="IPR053039">
    <property type="entry name" value="Polarity_Bud-Selection_Reg"/>
</dbReference>
<feature type="domain" description="SH3" evidence="5">
    <location>
        <begin position="74"/>
        <end position="135"/>
    </location>
</feature>
<accession>A0A1X2I220</accession>
<feature type="region of interest" description="Disordered" evidence="4">
    <location>
        <begin position="1"/>
        <end position="68"/>
    </location>
</feature>
<evidence type="ECO:0000256" key="3">
    <source>
        <dbReference type="SAM" id="Coils"/>
    </source>
</evidence>
<feature type="compositionally biased region" description="Polar residues" evidence="4">
    <location>
        <begin position="267"/>
        <end position="278"/>
    </location>
</feature>
<organism evidence="6 7">
    <name type="scientific">Absidia repens</name>
    <dbReference type="NCBI Taxonomy" id="90262"/>
    <lineage>
        <taxon>Eukaryota</taxon>
        <taxon>Fungi</taxon>
        <taxon>Fungi incertae sedis</taxon>
        <taxon>Mucoromycota</taxon>
        <taxon>Mucoromycotina</taxon>
        <taxon>Mucoromycetes</taxon>
        <taxon>Mucorales</taxon>
        <taxon>Cunninghamellaceae</taxon>
        <taxon>Absidia</taxon>
    </lineage>
</organism>
<dbReference type="OrthoDB" id="196165at2759"/>
<feature type="compositionally biased region" description="Low complexity" evidence="4">
    <location>
        <begin position="309"/>
        <end position="320"/>
    </location>
</feature>
<feature type="compositionally biased region" description="Polar residues" evidence="4">
    <location>
        <begin position="289"/>
        <end position="298"/>
    </location>
</feature>
<feature type="compositionally biased region" description="Polar residues" evidence="4">
    <location>
        <begin position="807"/>
        <end position="821"/>
    </location>
</feature>
<feature type="region of interest" description="Disordered" evidence="4">
    <location>
        <begin position="953"/>
        <end position="1050"/>
    </location>
</feature>
<feature type="compositionally biased region" description="Polar residues" evidence="4">
    <location>
        <begin position="444"/>
        <end position="466"/>
    </location>
</feature>
<dbReference type="AlphaFoldDB" id="A0A1X2I220"/>
<feature type="coiled-coil region" evidence="3">
    <location>
        <begin position="1102"/>
        <end position="1129"/>
    </location>
</feature>
<dbReference type="GO" id="GO:0030950">
    <property type="term" value="P:establishment or maintenance of actin cytoskeleton polarity"/>
    <property type="evidence" value="ECO:0007669"/>
    <property type="project" value="TreeGrafter"/>
</dbReference>
<keyword evidence="1 2" id="KW-0728">SH3 domain</keyword>
<dbReference type="Proteomes" id="UP000193560">
    <property type="component" value="Unassembled WGS sequence"/>
</dbReference>
<feature type="compositionally biased region" description="Polar residues" evidence="4">
    <location>
        <begin position="15"/>
        <end position="28"/>
    </location>
</feature>
<protein>
    <recommendedName>
        <fullName evidence="5">SH3 domain-containing protein</fullName>
    </recommendedName>
</protein>
<dbReference type="Gene3D" id="3.10.20.90">
    <property type="entry name" value="Phosphatidylinositol 3-kinase Catalytic Subunit, Chain A, domain 1"/>
    <property type="match status" value="1"/>
</dbReference>
<feature type="compositionally biased region" description="Low complexity" evidence="4">
    <location>
        <begin position="467"/>
        <end position="505"/>
    </location>
</feature>
<keyword evidence="3" id="KW-0175">Coiled coil</keyword>
<dbReference type="SUPFAM" id="SSF50044">
    <property type="entry name" value="SH3-domain"/>
    <property type="match status" value="1"/>
</dbReference>
<dbReference type="EMBL" id="MCGE01000034">
    <property type="protein sequence ID" value="ORZ07635.1"/>
    <property type="molecule type" value="Genomic_DNA"/>
</dbReference>
<feature type="region of interest" description="Disordered" evidence="4">
    <location>
        <begin position="444"/>
        <end position="505"/>
    </location>
</feature>
<evidence type="ECO:0000259" key="5">
    <source>
        <dbReference type="PROSITE" id="PS50002"/>
    </source>
</evidence>
<dbReference type="InterPro" id="IPR036028">
    <property type="entry name" value="SH3-like_dom_sf"/>
</dbReference>
<dbReference type="PANTHER" id="PTHR47775">
    <property type="entry name" value="BUD SITE SELECTION PROTEIN 14"/>
    <property type="match status" value="1"/>
</dbReference>
<feature type="compositionally biased region" description="Low complexity" evidence="4">
    <location>
        <begin position="1006"/>
        <end position="1032"/>
    </location>
</feature>
<dbReference type="InterPro" id="IPR001452">
    <property type="entry name" value="SH3_domain"/>
</dbReference>
<feature type="compositionally biased region" description="Basic and acidic residues" evidence="4">
    <location>
        <begin position="257"/>
        <end position="266"/>
    </location>
</feature>
<feature type="compositionally biased region" description="Low complexity" evidence="4">
    <location>
        <begin position="874"/>
        <end position="905"/>
    </location>
</feature>
<dbReference type="PROSITE" id="PS50002">
    <property type="entry name" value="SH3"/>
    <property type="match status" value="1"/>
</dbReference>
<dbReference type="PANTHER" id="PTHR47775:SF1">
    <property type="entry name" value="BUD SITE SELECTION PROTEIN 14"/>
    <property type="match status" value="1"/>
</dbReference>
<dbReference type="GO" id="GO:0051286">
    <property type="term" value="C:cell tip"/>
    <property type="evidence" value="ECO:0007669"/>
    <property type="project" value="TreeGrafter"/>
</dbReference>
<feature type="compositionally biased region" description="Low complexity" evidence="4">
    <location>
        <begin position="390"/>
        <end position="405"/>
    </location>
</feature>
<feature type="compositionally biased region" description="Polar residues" evidence="4">
    <location>
        <begin position="975"/>
        <end position="992"/>
    </location>
</feature>
<evidence type="ECO:0000256" key="1">
    <source>
        <dbReference type="ARBA" id="ARBA00022443"/>
    </source>
</evidence>
<keyword evidence="7" id="KW-1185">Reference proteome</keyword>
<evidence type="ECO:0000313" key="7">
    <source>
        <dbReference type="Proteomes" id="UP000193560"/>
    </source>
</evidence>
<gene>
    <name evidence="6" type="ORF">BCR42DRAFT_151307</name>
</gene>
<dbReference type="Pfam" id="PF00018">
    <property type="entry name" value="SH3_1"/>
    <property type="match status" value="1"/>
</dbReference>
<dbReference type="Gene3D" id="2.30.30.40">
    <property type="entry name" value="SH3 Domains"/>
    <property type="match status" value="1"/>
</dbReference>
<dbReference type="SMART" id="SM00326">
    <property type="entry name" value="SH3"/>
    <property type="match status" value="1"/>
</dbReference>
<evidence type="ECO:0000256" key="4">
    <source>
        <dbReference type="SAM" id="MobiDB-lite"/>
    </source>
</evidence>
<sequence length="1135" mass="126058">MMHNTTTKDGRRLTGYNNNTNYQSQQRHSLYDDDMEDQHNHYYDDDYVDDSDEHDEDDEEDDAGSILSIPDPNINFDLVYALHTFAATVDGQASVVKGDALTLLDDSNSYWWLVKVLKTSEVGYIPAENIETPYERLARLNSHRNIELTRRDIQDAFPAPPSTKAKATKRVTLAKGVKFQAQVIFGGSDDEDDFAEEYEEWNEALLSSDSDGSSSDSDDYDYYSSSLSGNGYNSNSNNNQVGFSKAAHVPPIVTQSLDRRTSEQHSIDSPLSARSNRLGSRDTLDLEQSETIKISLTPSIARGGGDVDNNQGYNQYQQQQKKSTMNKLERLLGEDDSLTSPTSPKSSGGIGKKSSIRKFFSRGSKDSNSSSGSGKRKDSASKISISGGDSILSETNSISSQSTSYSERDRSGSLDSAMLLQAYGASPSSDGNDYHQQHATNNMVTPINTDSNRYYGPNSSDKFNTCTSPSSITSPSSFTSQSMSSFSQPHPYQQSQQHQYQNQQEQPTTLMIHGGNIVFDDKAKPAMVYTSTTAIELIQQVVETFDFGPKETITDRAANYYLVVKGADDDEYILLPSDQPLSIYHSLTGHLNTPMPSLKKARRISQLMSTASDGTAHMGGPSHHTASSELSNHSAVRFYLHSKKRTVHEEGVIRIKVSLLQSEIVDQEGLFGPGQTRVDKSLYVPHTGSVGDVAALILERFHVLNGVVDGSADLDAQIKALRLDSRDSQVQAVLYKLNFFRNGQEFALDVNDPITKAYDGETMPPIHHSRGSNPDRSSIASMSSVIHSPQAEDTFFVLRRLHPARQVDSSLSQESGNQVQEPSSKPPPRPARSHRPPVRQNTPMPNTKPFDDPSPVPSMHPLAMYNTEPNETRSTSPTDMISSSSPLQITNQHQHPSSSHHASSPMMENHQYYADAEKEQVTPEEDGDVLTKLDEALDSLANTRNSNEPLTEAITHHQQQQQQQQQRITPPPTTHSPFDRQSSPSSTASSNEHVGLRSQMMRDLPSAGSTASTTATSISTAPRTPEQQLQQQQDDDEVYDKAQKPTRARRGSIQSMLYWDDFGMDELMIMIRGSAKYQETMEKKEMDKKNRRSSRHYTPSIRNEINEVFKDSHSQLEQLEKELDTLMTQAVITYG</sequence>
<reference evidence="6 7" key="1">
    <citation type="submission" date="2016-07" db="EMBL/GenBank/DDBJ databases">
        <title>Pervasive Adenine N6-methylation of Active Genes in Fungi.</title>
        <authorList>
            <consortium name="DOE Joint Genome Institute"/>
            <person name="Mondo S.J."/>
            <person name="Dannebaum R.O."/>
            <person name="Kuo R.C."/>
            <person name="Labutti K."/>
            <person name="Haridas S."/>
            <person name="Kuo A."/>
            <person name="Salamov A."/>
            <person name="Ahrendt S.R."/>
            <person name="Lipzen A."/>
            <person name="Sullivan W."/>
            <person name="Andreopoulos W.B."/>
            <person name="Clum A."/>
            <person name="Lindquist E."/>
            <person name="Daum C."/>
            <person name="Ramamoorthy G.K."/>
            <person name="Gryganskyi A."/>
            <person name="Culley D."/>
            <person name="Magnuson J.K."/>
            <person name="James T.Y."/>
            <person name="O'Malley M.A."/>
            <person name="Stajich J.E."/>
            <person name="Spatafora J.W."/>
            <person name="Visel A."/>
            <person name="Grigoriev I.V."/>
        </authorList>
    </citation>
    <scope>NUCLEOTIDE SEQUENCE [LARGE SCALE GENOMIC DNA]</scope>
    <source>
        <strain evidence="6 7">NRRL 1336</strain>
    </source>
</reference>
<evidence type="ECO:0000256" key="2">
    <source>
        <dbReference type="PROSITE-ProRule" id="PRU00192"/>
    </source>
</evidence>
<dbReference type="GO" id="GO:0008104">
    <property type="term" value="P:intracellular protein localization"/>
    <property type="evidence" value="ECO:0007669"/>
    <property type="project" value="TreeGrafter"/>
</dbReference>
<dbReference type="GO" id="GO:0015630">
    <property type="term" value="C:microtubule cytoskeleton"/>
    <property type="evidence" value="ECO:0007669"/>
    <property type="project" value="TreeGrafter"/>
</dbReference>
<feature type="compositionally biased region" description="Basic and acidic residues" evidence="4">
    <location>
        <begin position="1"/>
        <end position="12"/>
    </location>
</feature>
<feature type="region of interest" description="Disordered" evidence="4">
    <location>
        <begin position="256"/>
        <end position="411"/>
    </location>
</feature>
<name>A0A1X2I220_9FUNG</name>
<proteinExistence type="predicted"/>
<evidence type="ECO:0000313" key="6">
    <source>
        <dbReference type="EMBL" id="ORZ07635.1"/>
    </source>
</evidence>